<protein>
    <submittedName>
        <fullName evidence="1">Uncharacterized protein</fullName>
    </submittedName>
</protein>
<keyword evidence="2" id="KW-1185">Reference proteome</keyword>
<sequence>MGYLYNLHMSAFFPSNDASAWIIGIFHELLNGSYASWDKVSDVVKEIWWIEFMKYLCWNPEHHVQAREHFMKLASKKYRPQRIGSRDDTTRVPSLGDALTHNELYRKLHTHQDGHEKA</sequence>
<accession>A0ACC0B1Z5</accession>
<evidence type="ECO:0000313" key="1">
    <source>
        <dbReference type="EMBL" id="KAI5666660.1"/>
    </source>
</evidence>
<evidence type="ECO:0000313" key="2">
    <source>
        <dbReference type="Proteomes" id="UP001060085"/>
    </source>
</evidence>
<reference evidence="2" key="1">
    <citation type="journal article" date="2023" name="Nat. Plants">
        <title>Single-cell RNA sequencing provides a high-resolution roadmap for understanding the multicellular compartmentation of specialized metabolism.</title>
        <authorList>
            <person name="Sun S."/>
            <person name="Shen X."/>
            <person name="Li Y."/>
            <person name="Li Y."/>
            <person name="Wang S."/>
            <person name="Li R."/>
            <person name="Zhang H."/>
            <person name="Shen G."/>
            <person name="Guo B."/>
            <person name="Wei J."/>
            <person name="Xu J."/>
            <person name="St-Pierre B."/>
            <person name="Chen S."/>
            <person name="Sun C."/>
        </authorList>
    </citation>
    <scope>NUCLEOTIDE SEQUENCE [LARGE SCALE GENOMIC DNA]</scope>
</reference>
<dbReference type="Proteomes" id="UP001060085">
    <property type="component" value="Linkage Group LG04"/>
</dbReference>
<comment type="caution">
    <text evidence="1">The sequence shown here is derived from an EMBL/GenBank/DDBJ whole genome shotgun (WGS) entry which is preliminary data.</text>
</comment>
<proteinExistence type="predicted"/>
<gene>
    <name evidence="1" type="ORF">M9H77_16513</name>
</gene>
<organism evidence="1 2">
    <name type="scientific">Catharanthus roseus</name>
    <name type="common">Madagascar periwinkle</name>
    <name type="synonym">Vinca rosea</name>
    <dbReference type="NCBI Taxonomy" id="4058"/>
    <lineage>
        <taxon>Eukaryota</taxon>
        <taxon>Viridiplantae</taxon>
        <taxon>Streptophyta</taxon>
        <taxon>Embryophyta</taxon>
        <taxon>Tracheophyta</taxon>
        <taxon>Spermatophyta</taxon>
        <taxon>Magnoliopsida</taxon>
        <taxon>eudicotyledons</taxon>
        <taxon>Gunneridae</taxon>
        <taxon>Pentapetalae</taxon>
        <taxon>asterids</taxon>
        <taxon>lamiids</taxon>
        <taxon>Gentianales</taxon>
        <taxon>Apocynaceae</taxon>
        <taxon>Rauvolfioideae</taxon>
        <taxon>Vinceae</taxon>
        <taxon>Catharanthinae</taxon>
        <taxon>Catharanthus</taxon>
    </lineage>
</organism>
<name>A0ACC0B1Z5_CATRO</name>
<dbReference type="EMBL" id="CM044704">
    <property type="protein sequence ID" value="KAI5666660.1"/>
    <property type="molecule type" value="Genomic_DNA"/>
</dbReference>